<gene>
    <name evidence="1" type="ORF">CERZMDRAFT_91929</name>
</gene>
<name>A0A6A6EZ53_9PEZI</name>
<evidence type="ECO:0000313" key="1">
    <source>
        <dbReference type="EMBL" id="KAF2206706.1"/>
    </source>
</evidence>
<sequence>MEQELCVAYELIALKEQGPNMVMSEWLTILGNNVCALFSCRPCTSIETSNHSLHMPDKVLSPSSTTRLDYYLSVRLAPASASMAPLND</sequence>
<dbReference type="AlphaFoldDB" id="A0A6A6EZ53"/>
<accession>A0A6A6EZ53</accession>
<keyword evidence="2" id="KW-1185">Reference proteome</keyword>
<dbReference type="Proteomes" id="UP000799539">
    <property type="component" value="Unassembled WGS sequence"/>
</dbReference>
<protein>
    <submittedName>
        <fullName evidence="1">Uncharacterized protein</fullName>
    </submittedName>
</protein>
<dbReference type="EMBL" id="ML992713">
    <property type="protein sequence ID" value="KAF2206706.1"/>
    <property type="molecule type" value="Genomic_DNA"/>
</dbReference>
<organism evidence="1 2">
    <name type="scientific">Cercospora zeae-maydis SCOH1-5</name>
    <dbReference type="NCBI Taxonomy" id="717836"/>
    <lineage>
        <taxon>Eukaryota</taxon>
        <taxon>Fungi</taxon>
        <taxon>Dikarya</taxon>
        <taxon>Ascomycota</taxon>
        <taxon>Pezizomycotina</taxon>
        <taxon>Dothideomycetes</taxon>
        <taxon>Dothideomycetidae</taxon>
        <taxon>Mycosphaerellales</taxon>
        <taxon>Mycosphaerellaceae</taxon>
        <taxon>Cercospora</taxon>
    </lineage>
</organism>
<proteinExistence type="predicted"/>
<evidence type="ECO:0000313" key="2">
    <source>
        <dbReference type="Proteomes" id="UP000799539"/>
    </source>
</evidence>
<reference evidence="1" key="1">
    <citation type="journal article" date="2020" name="Stud. Mycol.">
        <title>101 Dothideomycetes genomes: a test case for predicting lifestyles and emergence of pathogens.</title>
        <authorList>
            <person name="Haridas S."/>
            <person name="Albert R."/>
            <person name="Binder M."/>
            <person name="Bloem J."/>
            <person name="Labutti K."/>
            <person name="Salamov A."/>
            <person name="Andreopoulos B."/>
            <person name="Baker S."/>
            <person name="Barry K."/>
            <person name="Bills G."/>
            <person name="Bluhm B."/>
            <person name="Cannon C."/>
            <person name="Castanera R."/>
            <person name="Culley D."/>
            <person name="Daum C."/>
            <person name="Ezra D."/>
            <person name="Gonzalez J."/>
            <person name="Henrissat B."/>
            <person name="Kuo A."/>
            <person name="Liang C."/>
            <person name="Lipzen A."/>
            <person name="Lutzoni F."/>
            <person name="Magnuson J."/>
            <person name="Mondo S."/>
            <person name="Nolan M."/>
            <person name="Ohm R."/>
            <person name="Pangilinan J."/>
            <person name="Park H.-J."/>
            <person name="Ramirez L."/>
            <person name="Alfaro M."/>
            <person name="Sun H."/>
            <person name="Tritt A."/>
            <person name="Yoshinaga Y."/>
            <person name="Zwiers L.-H."/>
            <person name="Turgeon B."/>
            <person name="Goodwin S."/>
            <person name="Spatafora J."/>
            <person name="Crous P."/>
            <person name="Grigoriev I."/>
        </authorList>
    </citation>
    <scope>NUCLEOTIDE SEQUENCE</scope>
    <source>
        <strain evidence="1">SCOH1-5</strain>
    </source>
</reference>